<dbReference type="EMBL" id="CACVAT010000118">
    <property type="protein sequence ID" value="CAA6808187.1"/>
    <property type="molecule type" value="Genomic_DNA"/>
</dbReference>
<dbReference type="GO" id="GO:0016812">
    <property type="term" value="F:hydrolase activity, acting on carbon-nitrogen (but not peptide) bonds, in cyclic amides"/>
    <property type="evidence" value="ECO:0007669"/>
    <property type="project" value="TreeGrafter"/>
</dbReference>
<sequence>MERLLVCNAQIVNEGSITAGDVLIEQGRISAIGTVSASGLDDSQIIDAAGRFLLPGMIDNYVHFREPGMTMIADMASESAASVAGWGCVVVGSTELMSGVRDMGGVGRN</sequence>
<accession>A0A6S6SIC7</accession>
<dbReference type="SUPFAM" id="SSF51338">
    <property type="entry name" value="Composite domain of metallo-dependent hydrolases"/>
    <property type="match status" value="1"/>
</dbReference>
<dbReference type="InterPro" id="IPR011059">
    <property type="entry name" value="Metal-dep_hydrolase_composite"/>
</dbReference>
<dbReference type="PANTHER" id="PTHR11647">
    <property type="entry name" value="HYDRANTOINASE/DIHYDROPYRIMIDINASE FAMILY MEMBER"/>
    <property type="match status" value="1"/>
</dbReference>
<gene>
    <name evidence="1" type="ORF">HELGO_WM31822</name>
</gene>
<organism evidence="1">
    <name type="scientific">uncultured Thiotrichaceae bacterium</name>
    <dbReference type="NCBI Taxonomy" id="298394"/>
    <lineage>
        <taxon>Bacteria</taxon>
        <taxon>Pseudomonadati</taxon>
        <taxon>Pseudomonadota</taxon>
        <taxon>Gammaproteobacteria</taxon>
        <taxon>Thiotrichales</taxon>
        <taxon>Thiotrichaceae</taxon>
        <taxon>environmental samples</taxon>
    </lineage>
</organism>
<dbReference type="GO" id="GO:0005829">
    <property type="term" value="C:cytosol"/>
    <property type="evidence" value="ECO:0007669"/>
    <property type="project" value="TreeGrafter"/>
</dbReference>
<dbReference type="AlphaFoldDB" id="A0A6S6SIC7"/>
<proteinExistence type="predicted"/>
<dbReference type="InterPro" id="IPR050378">
    <property type="entry name" value="Metallo-dep_Hydrolases_sf"/>
</dbReference>
<name>A0A6S6SIC7_9GAMM</name>
<evidence type="ECO:0000313" key="1">
    <source>
        <dbReference type="EMBL" id="CAA6808187.1"/>
    </source>
</evidence>
<dbReference type="Gene3D" id="3.20.20.140">
    <property type="entry name" value="Metal-dependent hydrolases"/>
    <property type="match status" value="1"/>
</dbReference>
<dbReference type="PANTHER" id="PTHR11647:SF1">
    <property type="entry name" value="COLLAPSIN RESPONSE MEDIATOR PROTEIN"/>
    <property type="match status" value="1"/>
</dbReference>
<protein>
    <submittedName>
        <fullName evidence="1">Dihydroorotase</fullName>
    </submittedName>
</protein>
<reference evidence="1" key="1">
    <citation type="submission" date="2020-01" db="EMBL/GenBank/DDBJ databases">
        <authorList>
            <person name="Meier V. D."/>
            <person name="Meier V D."/>
        </authorList>
    </citation>
    <scope>NUCLEOTIDE SEQUENCE</scope>
    <source>
        <strain evidence="1">HLG_WM_MAG_09</strain>
    </source>
</reference>